<evidence type="ECO:0000259" key="2">
    <source>
        <dbReference type="Pfam" id="PF23451"/>
    </source>
</evidence>
<keyword evidence="4" id="KW-1185">Reference proteome</keyword>
<dbReference type="SUPFAM" id="SSF117916">
    <property type="entry name" value="Fe-S cluster assembly (FSCA) domain-like"/>
    <property type="match status" value="1"/>
</dbReference>
<protein>
    <submittedName>
        <fullName evidence="3">Ring-1,2-phenylacetyl-CoA epoxidase subunit PaaD</fullName>
    </submittedName>
</protein>
<proteinExistence type="predicted"/>
<dbReference type="EMBL" id="OCNE01000007">
    <property type="protein sequence ID" value="SOD62799.1"/>
    <property type="molecule type" value="Genomic_DNA"/>
</dbReference>
<dbReference type="NCBIfam" id="TIGR02159">
    <property type="entry name" value="PA_CoA_Oxy4"/>
    <property type="match status" value="1"/>
</dbReference>
<dbReference type="InterPro" id="IPR011883">
    <property type="entry name" value="PaaD-like"/>
</dbReference>
<reference evidence="3 4" key="1">
    <citation type="submission" date="2017-09" db="EMBL/GenBank/DDBJ databases">
        <authorList>
            <person name="Ehlers B."/>
            <person name="Leendertz F.H."/>
        </authorList>
    </citation>
    <scope>NUCLEOTIDE SEQUENCE [LARGE SCALE GENOMIC DNA]</scope>
    <source>
        <strain evidence="3 4">CGMCC 4.7095</strain>
    </source>
</reference>
<dbReference type="InterPro" id="IPR052339">
    <property type="entry name" value="Fe-S_Maturation_MIP18"/>
</dbReference>
<accession>A0A286DVU0</accession>
<name>A0A286DVU0_9ACTN</name>
<evidence type="ECO:0000313" key="3">
    <source>
        <dbReference type="EMBL" id="SOD62799.1"/>
    </source>
</evidence>
<organism evidence="3 4">
    <name type="scientific">Streptomyces zhaozhouensis</name>
    <dbReference type="NCBI Taxonomy" id="1300267"/>
    <lineage>
        <taxon>Bacteria</taxon>
        <taxon>Bacillati</taxon>
        <taxon>Actinomycetota</taxon>
        <taxon>Actinomycetes</taxon>
        <taxon>Kitasatosporales</taxon>
        <taxon>Streptomycetaceae</taxon>
        <taxon>Streptomyces</taxon>
    </lineage>
</organism>
<feature type="domain" description="PaaD zinc beta ribbon" evidence="2">
    <location>
        <begin position="116"/>
        <end position="163"/>
    </location>
</feature>
<evidence type="ECO:0000313" key="4">
    <source>
        <dbReference type="Proteomes" id="UP000219072"/>
    </source>
</evidence>
<dbReference type="InterPro" id="IPR056572">
    <property type="entry name" value="Zn_ribbon_PaaD"/>
</dbReference>
<dbReference type="PANTHER" id="PTHR42831">
    <property type="entry name" value="FE-S PROTEIN MATURATION AUXILIARY FACTOR YITW"/>
    <property type="match status" value="1"/>
</dbReference>
<dbReference type="Pfam" id="PF01883">
    <property type="entry name" value="FeS_assembly_P"/>
    <property type="match status" value="1"/>
</dbReference>
<dbReference type="PANTHER" id="PTHR42831:SF3">
    <property type="entry name" value="1,2-PHENYLACETYL-COA EPOXIDASE, SUBUNIT D-RELATED"/>
    <property type="match status" value="1"/>
</dbReference>
<feature type="domain" description="MIP18 family-like" evidence="1">
    <location>
        <begin position="13"/>
        <end position="78"/>
    </location>
</feature>
<dbReference type="Proteomes" id="UP000219072">
    <property type="component" value="Unassembled WGS sequence"/>
</dbReference>
<sequence>MTAAEALAWRAAGGVPDPELPVVTVAELGMVRGVACDGAGGVVVRLAPTYAGCPAVAEIRADVAAALRGAGFARVEVETVWSPPWTSEWITEAGRRKLAAAGIAPPGAAPARGPVALTLSATRPAVPCPRCGARGTEEVSRSGGTLCTALWRCRACREPFAHLREV</sequence>
<dbReference type="AlphaFoldDB" id="A0A286DVU0"/>
<dbReference type="Gene3D" id="3.30.300.130">
    <property type="entry name" value="Fe-S cluster assembly (FSCA)"/>
    <property type="match status" value="1"/>
</dbReference>
<evidence type="ECO:0000259" key="1">
    <source>
        <dbReference type="Pfam" id="PF01883"/>
    </source>
</evidence>
<dbReference type="Pfam" id="PF23451">
    <property type="entry name" value="Zn_ribbon_PaaD"/>
    <property type="match status" value="1"/>
</dbReference>
<gene>
    <name evidence="3" type="ORF">SAMN06297387_107173</name>
</gene>
<dbReference type="InterPro" id="IPR002744">
    <property type="entry name" value="MIP18-like"/>
</dbReference>
<dbReference type="InterPro" id="IPR034904">
    <property type="entry name" value="FSCA_dom_sf"/>
</dbReference>